<reference evidence="3 4" key="1">
    <citation type="submission" date="2019-05" db="EMBL/GenBank/DDBJ databases">
        <title>Ruegeria sp. nov., isolated from tidal flat.</title>
        <authorList>
            <person name="Kim W."/>
        </authorList>
    </citation>
    <scope>NUCLEOTIDE SEQUENCE [LARGE SCALE GENOMIC DNA]</scope>
    <source>
        <strain evidence="3 4">CAU 1488</strain>
    </source>
</reference>
<evidence type="ECO:0000259" key="2">
    <source>
        <dbReference type="Pfam" id="PF14220"/>
    </source>
</evidence>
<dbReference type="RefSeq" id="WP_138840194.1">
    <property type="nucleotide sequence ID" value="NZ_VCPD01000001.1"/>
</dbReference>
<feature type="domain" description="DUF4329" evidence="2">
    <location>
        <begin position="42"/>
        <end position="153"/>
    </location>
</feature>
<organism evidence="3 4">
    <name type="scientific">Ruegeria sediminis</name>
    <dbReference type="NCBI Taxonomy" id="2583820"/>
    <lineage>
        <taxon>Bacteria</taxon>
        <taxon>Pseudomonadati</taxon>
        <taxon>Pseudomonadota</taxon>
        <taxon>Alphaproteobacteria</taxon>
        <taxon>Rhodobacterales</taxon>
        <taxon>Roseobacteraceae</taxon>
        <taxon>Ruegeria</taxon>
    </lineage>
</organism>
<proteinExistence type="predicted"/>
<dbReference type="Pfam" id="PF14220">
    <property type="entry name" value="DUF4329"/>
    <property type="match status" value="1"/>
</dbReference>
<keyword evidence="1" id="KW-0732">Signal</keyword>
<sequence length="187" mass="20372">MPKNASRFKWRTACLLTCCLSVPAAAADTRRVPPASEIAAVKARFAPLQHLSFAVGYEYCGYLGRTVQGSMVFTEMVRGDWDGCTPPAPPSNFVPIASMHTHGAYDPFVPAEFPTVLDLEADHIEGVDGYVATPGGRLWYIDGRAMEAIQICGEGCLPQDPDFRSGDDGAIAKRYTLKDLQALEYTH</sequence>
<dbReference type="InterPro" id="IPR025479">
    <property type="entry name" value="DUF4329"/>
</dbReference>
<name>A0ABY2X5P0_9RHOB</name>
<feature type="signal peptide" evidence="1">
    <location>
        <begin position="1"/>
        <end position="26"/>
    </location>
</feature>
<evidence type="ECO:0000313" key="4">
    <source>
        <dbReference type="Proteomes" id="UP001193035"/>
    </source>
</evidence>
<gene>
    <name evidence="3" type="ORF">FGK63_03495</name>
</gene>
<protein>
    <submittedName>
        <fullName evidence="3">DUF4329 domain-containing protein</fullName>
    </submittedName>
</protein>
<evidence type="ECO:0000313" key="3">
    <source>
        <dbReference type="EMBL" id="TMV10137.1"/>
    </source>
</evidence>
<comment type="caution">
    <text evidence="3">The sequence shown here is derived from an EMBL/GenBank/DDBJ whole genome shotgun (WGS) entry which is preliminary data.</text>
</comment>
<dbReference type="EMBL" id="VCPD01000001">
    <property type="protein sequence ID" value="TMV10137.1"/>
    <property type="molecule type" value="Genomic_DNA"/>
</dbReference>
<keyword evidence="4" id="KW-1185">Reference proteome</keyword>
<evidence type="ECO:0000256" key="1">
    <source>
        <dbReference type="SAM" id="SignalP"/>
    </source>
</evidence>
<feature type="chain" id="PRO_5046092777" evidence="1">
    <location>
        <begin position="27"/>
        <end position="187"/>
    </location>
</feature>
<dbReference type="Proteomes" id="UP001193035">
    <property type="component" value="Unassembled WGS sequence"/>
</dbReference>
<accession>A0ABY2X5P0</accession>